<reference evidence="6" key="1">
    <citation type="submission" date="2014-04" db="EMBL/GenBank/DDBJ databases">
        <title>Evolutionary Origins and Diversification of the Mycorrhizal Mutualists.</title>
        <authorList>
            <consortium name="DOE Joint Genome Institute"/>
            <consortium name="Mycorrhizal Genomics Consortium"/>
            <person name="Kohler A."/>
            <person name="Kuo A."/>
            <person name="Nagy L.G."/>
            <person name="Floudas D."/>
            <person name="Copeland A."/>
            <person name="Barry K.W."/>
            <person name="Cichocki N."/>
            <person name="Veneault-Fourrey C."/>
            <person name="LaButti K."/>
            <person name="Lindquist E.A."/>
            <person name="Lipzen A."/>
            <person name="Lundell T."/>
            <person name="Morin E."/>
            <person name="Murat C."/>
            <person name="Riley R."/>
            <person name="Ohm R."/>
            <person name="Sun H."/>
            <person name="Tunlid A."/>
            <person name="Henrissat B."/>
            <person name="Grigoriev I.V."/>
            <person name="Hibbett D.S."/>
            <person name="Martin F."/>
        </authorList>
    </citation>
    <scope>NUCLEOTIDE SEQUENCE [LARGE SCALE GENOMIC DNA]</scope>
    <source>
        <strain evidence="6">FD-334 SS-4</strain>
    </source>
</reference>
<evidence type="ECO:0000259" key="4">
    <source>
        <dbReference type="Pfam" id="PF00135"/>
    </source>
</evidence>
<dbReference type="EC" id="3.1.1.-" evidence="3"/>
<dbReference type="InterPro" id="IPR019826">
    <property type="entry name" value="Carboxylesterase_B_AS"/>
</dbReference>
<dbReference type="InterPro" id="IPR029058">
    <property type="entry name" value="AB_hydrolase_fold"/>
</dbReference>
<dbReference type="InterPro" id="IPR050654">
    <property type="entry name" value="AChE-related_enzymes"/>
</dbReference>
<evidence type="ECO:0000256" key="1">
    <source>
        <dbReference type="ARBA" id="ARBA00005964"/>
    </source>
</evidence>
<name>A0A0D2NNB5_HYPSF</name>
<feature type="domain" description="Carboxylesterase type B" evidence="4">
    <location>
        <begin position="390"/>
        <end position="502"/>
    </location>
</feature>
<keyword evidence="3" id="KW-0732">Signal</keyword>
<dbReference type="STRING" id="945553.A0A0D2NNB5"/>
<accession>A0A0D2NNB5</accession>
<dbReference type="Proteomes" id="UP000054270">
    <property type="component" value="Unassembled WGS sequence"/>
</dbReference>
<dbReference type="Pfam" id="PF00135">
    <property type="entry name" value="COesterase"/>
    <property type="match status" value="2"/>
</dbReference>
<dbReference type="PANTHER" id="PTHR43918:SF4">
    <property type="entry name" value="CARBOXYLIC ESTER HYDROLASE"/>
    <property type="match status" value="1"/>
</dbReference>
<dbReference type="InterPro" id="IPR002018">
    <property type="entry name" value="CarbesteraseB"/>
</dbReference>
<organism evidence="5 6">
    <name type="scientific">Hypholoma sublateritium (strain FD-334 SS-4)</name>
    <dbReference type="NCBI Taxonomy" id="945553"/>
    <lineage>
        <taxon>Eukaryota</taxon>
        <taxon>Fungi</taxon>
        <taxon>Dikarya</taxon>
        <taxon>Basidiomycota</taxon>
        <taxon>Agaricomycotina</taxon>
        <taxon>Agaricomycetes</taxon>
        <taxon>Agaricomycetidae</taxon>
        <taxon>Agaricales</taxon>
        <taxon>Agaricineae</taxon>
        <taxon>Strophariaceae</taxon>
        <taxon>Hypholoma</taxon>
    </lineage>
</organism>
<feature type="chain" id="PRO_5005112669" description="Carboxylic ester hydrolase" evidence="3">
    <location>
        <begin position="29"/>
        <end position="545"/>
    </location>
</feature>
<dbReference type="SUPFAM" id="SSF53474">
    <property type="entry name" value="alpha/beta-Hydrolases"/>
    <property type="match status" value="1"/>
</dbReference>
<evidence type="ECO:0000256" key="3">
    <source>
        <dbReference type="RuleBase" id="RU361235"/>
    </source>
</evidence>
<evidence type="ECO:0000256" key="2">
    <source>
        <dbReference type="ARBA" id="ARBA00022801"/>
    </source>
</evidence>
<feature type="signal peptide" evidence="3">
    <location>
        <begin position="1"/>
        <end position="28"/>
    </location>
</feature>
<dbReference type="Gene3D" id="3.40.50.1820">
    <property type="entry name" value="alpha/beta hydrolase"/>
    <property type="match status" value="1"/>
</dbReference>
<dbReference type="AlphaFoldDB" id="A0A0D2NNB5"/>
<comment type="similarity">
    <text evidence="1 3">Belongs to the type-B carboxylesterase/lipase family.</text>
</comment>
<dbReference type="ESTHER" id="9agar-a0a0d2nnb5">
    <property type="family name" value="Fungal_carboxylesterase_lipase"/>
</dbReference>
<dbReference type="OMA" id="FAACDFW"/>
<dbReference type="PANTHER" id="PTHR43918">
    <property type="entry name" value="ACETYLCHOLINESTERASE"/>
    <property type="match status" value="1"/>
</dbReference>
<proteinExistence type="inferred from homology"/>
<dbReference type="EMBL" id="KN817592">
    <property type="protein sequence ID" value="KJA18226.1"/>
    <property type="molecule type" value="Genomic_DNA"/>
</dbReference>
<keyword evidence="2 3" id="KW-0378">Hydrolase</keyword>
<dbReference type="GO" id="GO:0052689">
    <property type="term" value="F:carboxylic ester hydrolase activity"/>
    <property type="evidence" value="ECO:0007669"/>
    <property type="project" value="TreeGrafter"/>
</dbReference>
<evidence type="ECO:0000313" key="5">
    <source>
        <dbReference type="EMBL" id="KJA18226.1"/>
    </source>
</evidence>
<dbReference type="PROSITE" id="PS00122">
    <property type="entry name" value="CARBOXYLESTERASE_B_1"/>
    <property type="match status" value="1"/>
</dbReference>
<protein>
    <recommendedName>
        <fullName evidence="3">Carboxylic ester hydrolase</fullName>
        <ecNumber evidence="3">3.1.1.-</ecNumber>
    </recommendedName>
</protein>
<dbReference type="OrthoDB" id="408631at2759"/>
<evidence type="ECO:0000313" key="6">
    <source>
        <dbReference type="Proteomes" id="UP000054270"/>
    </source>
</evidence>
<gene>
    <name evidence="5" type="ORF">HYPSUDRAFT_205596</name>
</gene>
<sequence>MAHPASKKSTFMRLLALVATFSLPPAIAVPFSNRASSDPGTTVSTSQGAVAGTLLSPRVRQFLGVPYATAARWMVPSAPPVRTSTLSATEFGITCTQSTAASVAEFLNLSGAGTLSANGTALVAGDACLTANIWAPSVDRPQGTAVMVWIYGGSFEFGTSNFAAYLGNNIVDAHDDVAVVTINYRTNIFGQPNAPQFNPPGQAQNFGLLDIAAAIEWVHANIAAFGGDPGRITLFGQSAGSVAIDAYVYAQAGAGSAALIQGVIMESGTLDLVLSVPIGKIGTNEADVSAWQQVSKAVGCGTAATAAQLTCMRAVDPNVLEQAVLSTGTSFEVIVDDVTIFSDTRARAAAGNFLHVPMLTGTTANEGDIFVVAEELLTLDFAVPGVTTVVSNAVTQVAFTCPASTASTDRTNAGVPVWRYQYDAVFPDISTRPDLRAYHSSEIPIVFGTYNASTSPSAATATEIALSTYVQSAWVAFARNPATGLTGSGFTWPEYGATKEVILLGNSANPTGKTVVSAGAVDTDCGTIDVLVDVYNDLGLIVSLL</sequence>
<keyword evidence="6" id="KW-1185">Reference proteome</keyword>
<feature type="domain" description="Carboxylesterase type B" evidence="4">
    <location>
        <begin position="41"/>
        <end position="372"/>
    </location>
</feature>